<dbReference type="EMBL" id="BMAR01000028">
    <property type="protein sequence ID" value="GFR49248.1"/>
    <property type="molecule type" value="Genomic_DNA"/>
</dbReference>
<gene>
    <name evidence="2" type="ORF">Agub_g11262</name>
</gene>
<proteinExistence type="predicted"/>
<sequence>AARADLVLLKKDLGSVQGRLAEEQLWRKEAEQQLRKSRSEYHLLQVDMDTVQEQLRAALEAVEREQTRKQQKQQQQGGGGGGGGDGRLRRAKTARQRHARQQQEEQQQQEEEQQEEEQEEEQQQGGKGA</sequence>
<feature type="compositionally biased region" description="Gly residues" evidence="1">
    <location>
        <begin position="76"/>
        <end position="85"/>
    </location>
</feature>
<protein>
    <submittedName>
        <fullName evidence="2">Uncharacterized protein</fullName>
    </submittedName>
</protein>
<accession>A0AAD3HQC6</accession>
<dbReference type="Proteomes" id="UP001054857">
    <property type="component" value="Unassembled WGS sequence"/>
</dbReference>
<evidence type="ECO:0000313" key="2">
    <source>
        <dbReference type="EMBL" id="GFR49248.1"/>
    </source>
</evidence>
<organism evidence="2 3">
    <name type="scientific">Astrephomene gubernaculifera</name>
    <dbReference type="NCBI Taxonomy" id="47775"/>
    <lineage>
        <taxon>Eukaryota</taxon>
        <taxon>Viridiplantae</taxon>
        <taxon>Chlorophyta</taxon>
        <taxon>core chlorophytes</taxon>
        <taxon>Chlorophyceae</taxon>
        <taxon>CS clade</taxon>
        <taxon>Chlamydomonadales</taxon>
        <taxon>Astrephomenaceae</taxon>
        <taxon>Astrephomene</taxon>
    </lineage>
</organism>
<feature type="non-terminal residue" evidence="2">
    <location>
        <position position="129"/>
    </location>
</feature>
<feature type="non-terminal residue" evidence="2">
    <location>
        <position position="1"/>
    </location>
</feature>
<dbReference type="AlphaFoldDB" id="A0AAD3HQC6"/>
<feature type="compositionally biased region" description="Acidic residues" evidence="1">
    <location>
        <begin position="107"/>
        <end position="122"/>
    </location>
</feature>
<feature type="compositionally biased region" description="Basic residues" evidence="1">
    <location>
        <begin position="89"/>
        <end position="100"/>
    </location>
</feature>
<keyword evidence="3" id="KW-1185">Reference proteome</keyword>
<comment type="caution">
    <text evidence="2">The sequence shown here is derived from an EMBL/GenBank/DDBJ whole genome shotgun (WGS) entry which is preliminary data.</text>
</comment>
<evidence type="ECO:0000313" key="3">
    <source>
        <dbReference type="Proteomes" id="UP001054857"/>
    </source>
</evidence>
<name>A0AAD3HQC6_9CHLO</name>
<feature type="region of interest" description="Disordered" evidence="1">
    <location>
        <begin position="60"/>
        <end position="129"/>
    </location>
</feature>
<evidence type="ECO:0000256" key="1">
    <source>
        <dbReference type="SAM" id="MobiDB-lite"/>
    </source>
</evidence>
<reference evidence="2 3" key="1">
    <citation type="journal article" date="2021" name="Sci. Rep.">
        <title>Genome sequencing of the multicellular alga Astrephomene provides insights into convergent evolution of germ-soma differentiation.</title>
        <authorList>
            <person name="Yamashita S."/>
            <person name="Yamamoto K."/>
            <person name="Matsuzaki R."/>
            <person name="Suzuki S."/>
            <person name="Yamaguchi H."/>
            <person name="Hirooka S."/>
            <person name="Minakuchi Y."/>
            <person name="Miyagishima S."/>
            <person name="Kawachi M."/>
            <person name="Toyoda A."/>
            <person name="Nozaki H."/>
        </authorList>
    </citation>
    <scope>NUCLEOTIDE SEQUENCE [LARGE SCALE GENOMIC DNA]</scope>
    <source>
        <strain evidence="2 3">NIES-4017</strain>
    </source>
</reference>